<evidence type="ECO:0008006" key="3">
    <source>
        <dbReference type="Google" id="ProtNLM"/>
    </source>
</evidence>
<gene>
    <name evidence="1" type="ORF">DFH07DRAFT_871826</name>
</gene>
<sequence>MRDKPMRKSTTSNLDRIRCSVAKVFEYLPTDSAIWTSLRSNNITRPSRNFLWKSLHDIYHVGFFWDHMPNLENLAQCPTCKVPESLEHIMLECDAPGQHQVWQLTDSLPARNRFFTIIVSTSMHLIRNLRNTRVLQTPTPASKIEIHNCWVSLMNFALRRDQLLTNQTKFVLETWSGTLLDEDSLPDDWIKSEGVLVGIWPNT</sequence>
<comment type="caution">
    <text evidence="1">The sequence shown here is derived from an EMBL/GenBank/DDBJ whole genome shotgun (WGS) entry which is preliminary data.</text>
</comment>
<dbReference type="EMBL" id="JARJLG010000234">
    <property type="protein sequence ID" value="KAJ7724824.1"/>
    <property type="molecule type" value="Genomic_DNA"/>
</dbReference>
<accession>A0AAD7MP54</accession>
<name>A0AAD7MP54_9AGAR</name>
<organism evidence="1 2">
    <name type="scientific">Mycena maculata</name>
    <dbReference type="NCBI Taxonomy" id="230809"/>
    <lineage>
        <taxon>Eukaryota</taxon>
        <taxon>Fungi</taxon>
        <taxon>Dikarya</taxon>
        <taxon>Basidiomycota</taxon>
        <taxon>Agaricomycotina</taxon>
        <taxon>Agaricomycetes</taxon>
        <taxon>Agaricomycetidae</taxon>
        <taxon>Agaricales</taxon>
        <taxon>Marasmiineae</taxon>
        <taxon>Mycenaceae</taxon>
        <taxon>Mycena</taxon>
    </lineage>
</organism>
<dbReference type="Proteomes" id="UP001215280">
    <property type="component" value="Unassembled WGS sequence"/>
</dbReference>
<protein>
    <recommendedName>
        <fullName evidence="3">Reverse transcriptase zinc-binding domain-containing protein</fullName>
    </recommendedName>
</protein>
<evidence type="ECO:0000313" key="2">
    <source>
        <dbReference type="Proteomes" id="UP001215280"/>
    </source>
</evidence>
<proteinExistence type="predicted"/>
<reference evidence="1" key="1">
    <citation type="submission" date="2023-03" db="EMBL/GenBank/DDBJ databases">
        <title>Massive genome expansion in bonnet fungi (Mycena s.s.) driven by repeated elements and novel gene families across ecological guilds.</title>
        <authorList>
            <consortium name="Lawrence Berkeley National Laboratory"/>
            <person name="Harder C.B."/>
            <person name="Miyauchi S."/>
            <person name="Viragh M."/>
            <person name="Kuo A."/>
            <person name="Thoen E."/>
            <person name="Andreopoulos B."/>
            <person name="Lu D."/>
            <person name="Skrede I."/>
            <person name="Drula E."/>
            <person name="Henrissat B."/>
            <person name="Morin E."/>
            <person name="Kohler A."/>
            <person name="Barry K."/>
            <person name="LaButti K."/>
            <person name="Morin E."/>
            <person name="Salamov A."/>
            <person name="Lipzen A."/>
            <person name="Mereny Z."/>
            <person name="Hegedus B."/>
            <person name="Baldrian P."/>
            <person name="Stursova M."/>
            <person name="Weitz H."/>
            <person name="Taylor A."/>
            <person name="Grigoriev I.V."/>
            <person name="Nagy L.G."/>
            <person name="Martin F."/>
            <person name="Kauserud H."/>
        </authorList>
    </citation>
    <scope>NUCLEOTIDE SEQUENCE</scope>
    <source>
        <strain evidence="1">CBHHK188m</strain>
    </source>
</reference>
<keyword evidence="2" id="KW-1185">Reference proteome</keyword>
<evidence type="ECO:0000313" key="1">
    <source>
        <dbReference type="EMBL" id="KAJ7724824.1"/>
    </source>
</evidence>
<dbReference type="AlphaFoldDB" id="A0AAD7MP54"/>